<evidence type="ECO:0000313" key="2">
    <source>
        <dbReference type="Proteomes" id="UP000316298"/>
    </source>
</evidence>
<name>A0A542EL81_9ACTN</name>
<dbReference type="Proteomes" id="UP000316298">
    <property type="component" value="Unassembled WGS sequence"/>
</dbReference>
<gene>
    <name evidence="1" type="ORF">FB475_0198</name>
</gene>
<proteinExistence type="predicted"/>
<reference evidence="1 2" key="1">
    <citation type="submission" date="2019-06" db="EMBL/GenBank/DDBJ databases">
        <title>Sequencing the genomes of 1000 actinobacteria strains.</title>
        <authorList>
            <person name="Klenk H.-P."/>
        </authorList>
    </citation>
    <scope>NUCLEOTIDE SEQUENCE [LARGE SCALE GENOMIC DNA]</scope>
    <source>
        <strain evidence="1 2">DSM 17305</strain>
    </source>
</reference>
<dbReference type="AlphaFoldDB" id="A0A542EL81"/>
<evidence type="ECO:0000313" key="1">
    <source>
        <dbReference type="EMBL" id="TQJ16110.1"/>
    </source>
</evidence>
<dbReference type="EMBL" id="VFMM01000001">
    <property type="protein sequence ID" value="TQJ16110.1"/>
    <property type="molecule type" value="Genomic_DNA"/>
</dbReference>
<comment type="caution">
    <text evidence="1">The sequence shown here is derived from an EMBL/GenBank/DDBJ whole genome shotgun (WGS) entry which is preliminary data.</text>
</comment>
<sequence>MAPGNWFAMKMVAVCIGCLLVVTGCESTADRVQINAQSLHSDAVDGATLAGEIIAGRAGATFARAHAQELQDDTSQIDKNVYDQRLPRYNDLQQLADQIGAALGSMAVKPDDKSLAQSARATLLRLADDAQRMTS</sequence>
<protein>
    <submittedName>
        <fullName evidence="1">Uncharacterized protein</fullName>
    </submittedName>
</protein>
<accession>A0A542EL81</accession>
<keyword evidence="2" id="KW-1185">Reference proteome</keyword>
<organism evidence="1 2">
    <name type="scientific">Kribbella jejuensis</name>
    <dbReference type="NCBI Taxonomy" id="236068"/>
    <lineage>
        <taxon>Bacteria</taxon>
        <taxon>Bacillati</taxon>
        <taxon>Actinomycetota</taxon>
        <taxon>Actinomycetes</taxon>
        <taxon>Propionibacteriales</taxon>
        <taxon>Kribbellaceae</taxon>
        <taxon>Kribbella</taxon>
    </lineage>
</organism>